<dbReference type="Pfam" id="PF01420">
    <property type="entry name" value="Methylase_S"/>
    <property type="match status" value="2"/>
</dbReference>
<dbReference type="GO" id="GO:0003677">
    <property type="term" value="F:DNA binding"/>
    <property type="evidence" value="ECO:0007669"/>
    <property type="project" value="UniProtKB-KW"/>
</dbReference>
<evidence type="ECO:0000256" key="2">
    <source>
        <dbReference type="ARBA" id="ARBA00022747"/>
    </source>
</evidence>
<dbReference type="PANTHER" id="PTHR30408:SF12">
    <property type="entry name" value="TYPE I RESTRICTION ENZYME MJAVIII SPECIFICITY SUBUNIT"/>
    <property type="match status" value="1"/>
</dbReference>
<dbReference type="OrthoDB" id="9816225at2"/>
<evidence type="ECO:0000313" key="7">
    <source>
        <dbReference type="Proteomes" id="UP000184092"/>
    </source>
</evidence>
<keyword evidence="4" id="KW-0175">Coiled coil</keyword>
<accession>A0A1M7DJQ8</accession>
<evidence type="ECO:0000256" key="4">
    <source>
        <dbReference type="SAM" id="Coils"/>
    </source>
</evidence>
<evidence type="ECO:0000256" key="1">
    <source>
        <dbReference type="ARBA" id="ARBA00010923"/>
    </source>
</evidence>
<feature type="domain" description="Type I restriction modification DNA specificity" evidence="5">
    <location>
        <begin position="186"/>
        <end position="351"/>
    </location>
</feature>
<evidence type="ECO:0000313" key="6">
    <source>
        <dbReference type="EMBL" id="SHL79627.1"/>
    </source>
</evidence>
<dbReference type="InterPro" id="IPR000055">
    <property type="entry name" value="Restrct_endonuc_typeI_TRD"/>
</dbReference>
<comment type="similarity">
    <text evidence="1">Belongs to the type-I restriction system S methylase family.</text>
</comment>
<organism evidence="6 7">
    <name type="scientific">Flavobacterium xinjiangense</name>
    <dbReference type="NCBI Taxonomy" id="178356"/>
    <lineage>
        <taxon>Bacteria</taxon>
        <taxon>Pseudomonadati</taxon>
        <taxon>Bacteroidota</taxon>
        <taxon>Flavobacteriia</taxon>
        <taxon>Flavobacteriales</taxon>
        <taxon>Flavobacteriaceae</taxon>
        <taxon>Flavobacterium</taxon>
    </lineage>
</organism>
<dbReference type="InterPro" id="IPR052021">
    <property type="entry name" value="Type-I_RS_S_subunit"/>
</dbReference>
<dbReference type="Proteomes" id="UP000184092">
    <property type="component" value="Unassembled WGS sequence"/>
</dbReference>
<dbReference type="InterPro" id="IPR044946">
    <property type="entry name" value="Restrct_endonuc_typeI_TRD_sf"/>
</dbReference>
<keyword evidence="3" id="KW-0238">DNA-binding</keyword>
<evidence type="ECO:0000256" key="3">
    <source>
        <dbReference type="ARBA" id="ARBA00023125"/>
    </source>
</evidence>
<dbReference type="AlphaFoldDB" id="A0A1M7DJQ8"/>
<dbReference type="SUPFAM" id="SSF116734">
    <property type="entry name" value="DNA methylase specificity domain"/>
    <property type="match status" value="2"/>
</dbReference>
<protein>
    <submittedName>
        <fullName evidence="6">Type I restriction enzyme, S subunit</fullName>
    </submittedName>
</protein>
<dbReference type="GO" id="GO:0009307">
    <property type="term" value="P:DNA restriction-modification system"/>
    <property type="evidence" value="ECO:0007669"/>
    <property type="project" value="UniProtKB-KW"/>
</dbReference>
<gene>
    <name evidence="6" type="ORF">SAMN05216269_101138</name>
</gene>
<dbReference type="RefSeq" id="WP_073203793.1">
    <property type="nucleotide sequence ID" value="NZ_FRCL01000001.1"/>
</dbReference>
<proteinExistence type="inferred from homology"/>
<sequence length="380" mass="43355">MELIVNERIGNNFRIMKELIGNITSIRTGKLDVNAENPNGKYPFFTCSKKHTYIDDYAFEGESILVAGNGDLNVKYYDGKFNAYQRTYVIQPLDSLNGKYLYYFLENYIHKLRDLSIGGVIKYIKLGNLTDAEIPLPPFSTQQKITEVLDTADQLRQYNKQLIEKYDALTQSLFLEMFGDPVRNEKGWDEKRLEDLLDFLTSGSRGWAKYYSNTGDVFLRIQNVGYNKLKLDDLTYIQTPETAEAKRTKVQAGDIIISITADLGRTGVIPENFPKAFINQHLAILRLKENYNPNYVSAFIASKGGQALFQKLDKGGVKSGLNFTDLKSYLIFCPPLSLQNQFAERVQMIETQKQQAQEALTKSEDLFQSLLQRAFKGELV</sequence>
<keyword evidence="2" id="KW-0680">Restriction system</keyword>
<dbReference type="EMBL" id="FRCL01000001">
    <property type="protein sequence ID" value="SHL79627.1"/>
    <property type="molecule type" value="Genomic_DNA"/>
</dbReference>
<dbReference type="PANTHER" id="PTHR30408">
    <property type="entry name" value="TYPE-1 RESTRICTION ENZYME ECOKI SPECIFICITY PROTEIN"/>
    <property type="match status" value="1"/>
</dbReference>
<dbReference type="Gene3D" id="3.90.220.20">
    <property type="entry name" value="DNA methylase specificity domains"/>
    <property type="match status" value="2"/>
</dbReference>
<feature type="domain" description="Type I restriction modification DNA specificity" evidence="5">
    <location>
        <begin position="20"/>
        <end position="164"/>
    </location>
</feature>
<dbReference type="STRING" id="178356.SAMN05216269_101138"/>
<reference evidence="7" key="1">
    <citation type="submission" date="2016-11" db="EMBL/GenBank/DDBJ databases">
        <authorList>
            <person name="Varghese N."/>
            <person name="Submissions S."/>
        </authorList>
    </citation>
    <scope>NUCLEOTIDE SEQUENCE [LARGE SCALE GENOMIC DNA]</scope>
    <source>
        <strain evidence="7">CGMCC 1.2749</strain>
    </source>
</reference>
<evidence type="ECO:0000259" key="5">
    <source>
        <dbReference type="Pfam" id="PF01420"/>
    </source>
</evidence>
<keyword evidence="7" id="KW-1185">Reference proteome</keyword>
<name>A0A1M7DJQ8_9FLAO</name>
<feature type="coiled-coil region" evidence="4">
    <location>
        <begin position="346"/>
        <end position="373"/>
    </location>
</feature>